<proteinExistence type="predicted"/>
<evidence type="ECO:0000313" key="6">
    <source>
        <dbReference type="Proteomes" id="UP000805841"/>
    </source>
</evidence>
<organism evidence="5 6">
    <name type="scientific">Pseudomonas typographi</name>
    <dbReference type="NCBI Taxonomy" id="2715964"/>
    <lineage>
        <taxon>Bacteria</taxon>
        <taxon>Pseudomonadati</taxon>
        <taxon>Pseudomonadota</taxon>
        <taxon>Gammaproteobacteria</taxon>
        <taxon>Pseudomonadales</taxon>
        <taxon>Pseudomonadaceae</taxon>
        <taxon>Pseudomonas</taxon>
    </lineage>
</organism>
<sequence>MADQAKVRRQMLTQEELKRQLSYDPDTEVFKWAIRKLKVKFGAVAGKTKPKGYIEIRVNLVSYQAHRLAWLYVHGVWPDGLVDHINRNPSDNRIENLRVANHQQNFRNVPVGRRSSTGIKGVSPHAASGKYRAAIRVDKRRIWLGLFSTVEEAAQAYRAASEAHHGEFAHHE</sequence>
<evidence type="ECO:0000256" key="2">
    <source>
        <dbReference type="ARBA" id="ARBA00023125"/>
    </source>
</evidence>
<dbReference type="EMBL" id="JAAOCA010000023">
    <property type="protein sequence ID" value="MBD1600660.1"/>
    <property type="molecule type" value="Genomic_DNA"/>
</dbReference>
<dbReference type="InterPro" id="IPR044925">
    <property type="entry name" value="His-Me_finger_sf"/>
</dbReference>
<dbReference type="Gene3D" id="3.30.730.10">
    <property type="entry name" value="AP2/ERF domain"/>
    <property type="match status" value="1"/>
</dbReference>
<evidence type="ECO:0000259" key="4">
    <source>
        <dbReference type="PROSITE" id="PS51032"/>
    </source>
</evidence>
<dbReference type="Gene3D" id="3.90.75.20">
    <property type="match status" value="1"/>
</dbReference>
<feature type="domain" description="AP2/ERF" evidence="4">
    <location>
        <begin position="118"/>
        <end position="172"/>
    </location>
</feature>
<keyword evidence="5" id="KW-0378">Hydrolase</keyword>
<keyword evidence="5" id="KW-0255">Endonuclease</keyword>
<name>A0ABR7Z5B3_9PSED</name>
<keyword evidence="6" id="KW-1185">Reference proteome</keyword>
<dbReference type="Pfam" id="PF13392">
    <property type="entry name" value="HNH_3"/>
    <property type="match status" value="1"/>
</dbReference>
<gene>
    <name evidence="5" type="ORF">HAQ05_18390</name>
</gene>
<comment type="caution">
    <text evidence="5">The sequence shown here is derived from an EMBL/GenBank/DDBJ whole genome shotgun (WGS) entry which is preliminary data.</text>
</comment>
<dbReference type="SMART" id="SM00380">
    <property type="entry name" value="AP2"/>
    <property type="match status" value="1"/>
</dbReference>
<keyword evidence="3" id="KW-0804">Transcription</keyword>
<reference evidence="5 6" key="1">
    <citation type="journal article" date="2020" name="Insects">
        <title>Bacteria Belonging to Pseudomonas typographi sp. nov. from the Bark Beetle Ips typographus Have Genomic Potential to Aid in the Host Ecology.</title>
        <authorList>
            <person name="Peral-Aranega E."/>
            <person name="Saati-Santamaria Z."/>
            <person name="Kolarik M."/>
            <person name="Rivas R."/>
            <person name="Garcia-Fraile P."/>
        </authorList>
    </citation>
    <scope>NUCLEOTIDE SEQUENCE [LARGE SCALE GENOMIC DNA]</scope>
    <source>
        <strain evidence="5 6">CA3A</strain>
    </source>
</reference>
<dbReference type="PROSITE" id="PS51032">
    <property type="entry name" value="AP2_ERF"/>
    <property type="match status" value="1"/>
</dbReference>
<dbReference type="Proteomes" id="UP000805841">
    <property type="component" value="Unassembled WGS sequence"/>
</dbReference>
<evidence type="ECO:0000256" key="1">
    <source>
        <dbReference type="ARBA" id="ARBA00023015"/>
    </source>
</evidence>
<dbReference type="InterPro" id="IPR001471">
    <property type="entry name" value="AP2/ERF_dom"/>
</dbReference>
<dbReference type="InterPro" id="IPR016177">
    <property type="entry name" value="DNA-bd_dom_sf"/>
</dbReference>
<evidence type="ECO:0000256" key="3">
    <source>
        <dbReference type="ARBA" id="ARBA00023163"/>
    </source>
</evidence>
<dbReference type="RefSeq" id="WP_190423143.1">
    <property type="nucleotide sequence ID" value="NZ_JAAOCA010000023.1"/>
</dbReference>
<keyword evidence="1" id="KW-0805">Transcription regulation</keyword>
<accession>A0ABR7Z5B3</accession>
<dbReference type="InterPro" id="IPR036955">
    <property type="entry name" value="AP2/ERF_dom_sf"/>
</dbReference>
<dbReference type="SUPFAM" id="SSF54171">
    <property type="entry name" value="DNA-binding domain"/>
    <property type="match status" value="1"/>
</dbReference>
<dbReference type="SUPFAM" id="SSF54060">
    <property type="entry name" value="His-Me finger endonucleases"/>
    <property type="match status" value="1"/>
</dbReference>
<dbReference type="InterPro" id="IPR003615">
    <property type="entry name" value="HNH_nuc"/>
</dbReference>
<evidence type="ECO:0000313" key="5">
    <source>
        <dbReference type="EMBL" id="MBD1600660.1"/>
    </source>
</evidence>
<keyword evidence="2" id="KW-0238">DNA-binding</keyword>
<dbReference type="GO" id="GO:0004519">
    <property type="term" value="F:endonuclease activity"/>
    <property type="evidence" value="ECO:0007669"/>
    <property type="project" value="UniProtKB-KW"/>
</dbReference>
<keyword evidence="5" id="KW-0540">Nuclease</keyword>
<protein>
    <submittedName>
        <fullName evidence="5">HNH endonuclease</fullName>
    </submittedName>
</protein>